<organism evidence="3 4">
    <name type="scientific">Loxostege sticticalis</name>
    <name type="common">Beet webworm moth</name>
    <dbReference type="NCBI Taxonomy" id="481309"/>
    <lineage>
        <taxon>Eukaryota</taxon>
        <taxon>Metazoa</taxon>
        <taxon>Ecdysozoa</taxon>
        <taxon>Arthropoda</taxon>
        <taxon>Hexapoda</taxon>
        <taxon>Insecta</taxon>
        <taxon>Pterygota</taxon>
        <taxon>Neoptera</taxon>
        <taxon>Endopterygota</taxon>
        <taxon>Lepidoptera</taxon>
        <taxon>Glossata</taxon>
        <taxon>Ditrysia</taxon>
        <taxon>Pyraloidea</taxon>
        <taxon>Crambidae</taxon>
        <taxon>Pyraustinae</taxon>
        <taxon>Loxostege</taxon>
    </lineage>
</organism>
<dbReference type="EMBL" id="JBEDNZ010000006">
    <property type="protein sequence ID" value="KAL0841077.1"/>
    <property type="molecule type" value="Genomic_DNA"/>
</dbReference>
<dbReference type="SUPFAM" id="SSF57903">
    <property type="entry name" value="FYVE/PHD zinc finger"/>
    <property type="match status" value="1"/>
</dbReference>
<accession>A0ABD0TCF7</accession>
<evidence type="ECO:0000313" key="4">
    <source>
        <dbReference type="Proteomes" id="UP001549921"/>
    </source>
</evidence>
<sequence length="357" mass="39483">MAAKSVVCAGCRSEITSRRYLGCNICALPYDIECANVSEKLFLLMTKEHKDVWKCPQCVCKIPKIGNVNTPLSSAHCSKTITYAEELNETFPASGDVITSIDSPSGSSEYVNTKRGSRINVLDQSLLEDTYCLDNIRLVMREELQRALDERLPSLISKTVRELTAPMAQEISVLTQNIASLESRLRTVETKLAGSMNKTLPVRHKPIDPPLSAAQQSQEVSVSTRTPAKTDSHGPLLSQTDGGWTEVTKKPARASRVTRGTASPGSTQLEPSERRRYVHLFYVKVGTTEAQVREHLTSVCGADVCTVEVLRPRGNYASFKLSVPSKLADTVMSPSNWAEDICVKPWRQNFRPKPKEN</sequence>
<evidence type="ECO:0000313" key="3">
    <source>
        <dbReference type="EMBL" id="KAL0841077.1"/>
    </source>
</evidence>
<evidence type="ECO:0000256" key="2">
    <source>
        <dbReference type="SAM" id="MobiDB-lite"/>
    </source>
</evidence>
<feature type="compositionally biased region" description="Polar residues" evidence="2">
    <location>
        <begin position="258"/>
        <end position="270"/>
    </location>
</feature>
<name>A0ABD0TCF7_LOXSC</name>
<gene>
    <name evidence="3" type="ORF">ABMA28_014842</name>
</gene>
<protein>
    <submittedName>
        <fullName evidence="3">Uncharacterized protein</fullName>
    </submittedName>
</protein>
<feature type="coiled-coil region" evidence="1">
    <location>
        <begin position="171"/>
        <end position="198"/>
    </location>
</feature>
<dbReference type="InterPro" id="IPR011011">
    <property type="entry name" value="Znf_FYVE_PHD"/>
</dbReference>
<keyword evidence="1" id="KW-0175">Coiled coil</keyword>
<reference evidence="3 4" key="1">
    <citation type="submission" date="2024-06" db="EMBL/GenBank/DDBJ databases">
        <title>A chromosome-level genome assembly of beet webworm, Loxostege sticticalis.</title>
        <authorList>
            <person name="Zhang Y."/>
        </authorList>
    </citation>
    <scope>NUCLEOTIDE SEQUENCE [LARGE SCALE GENOMIC DNA]</scope>
    <source>
        <strain evidence="3">AQ028</strain>
        <tissue evidence="3">Male pupae</tissue>
    </source>
</reference>
<feature type="region of interest" description="Disordered" evidence="2">
    <location>
        <begin position="200"/>
        <end position="270"/>
    </location>
</feature>
<proteinExistence type="predicted"/>
<evidence type="ECO:0000256" key="1">
    <source>
        <dbReference type="SAM" id="Coils"/>
    </source>
</evidence>
<comment type="caution">
    <text evidence="3">The sequence shown here is derived from an EMBL/GenBank/DDBJ whole genome shotgun (WGS) entry which is preliminary data.</text>
</comment>
<dbReference type="AlphaFoldDB" id="A0ABD0TCF7"/>
<feature type="compositionally biased region" description="Low complexity" evidence="2">
    <location>
        <begin position="212"/>
        <end position="223"/>
    </location>
</feature>
<dbReference type="Proteomes" id="UP001549921">
    <property type="component" value="Unassembled WGS sequence"/>
</dbReference>